<sequence>MGESRLEKYLSNPAKGLWKLAIPVMAGMGIQTIYSIVDMIFIGRLSGDAIAAVAFNMPLFFFVLGLTFGLGAGVTASIARFIGAKDKTNADNSAEHAVVLGLGVSIVLTTVGLIYGKPILISIGATPNVADLSWSYLRVICIGLPFMVLSAFFRSILAGEGDTKFPMTVAALGTVLNIILDPIFIFTLGFGVPGAAGATVISQIIVFIVFVYMLLVKEHSYITFRLKDFKPSSFIMKDIIKVGFPASISMVIMSIGQLVFNRILVHFSTDAVAAYQVGGRIDMVIFLPIMSIAFALTTLVGMFHGAQEMDKVKYIIKYGLTRSFMITVGISIIVYACAPQLIMGFTKDIYIQNTAVKYLRLMSIVYPLVATALPCGRILQGFGLGMPLLIITSIRVLLVSSPLAAFFIFIQGKPLEWIWYSMMISTVVSSVVALTWVYLTVRKFSLIKTQA</sequence>
<dbReference type="GO" id="GO:0006811">
    <property type="term" value="P:monoatomic ion transport"/>
    <property type="evidence" value="ECO:0007669"/>
    <property type="project" value="UniProtKB-KW"/>
</dbReference>
<protein>
    <recommendedName>
        <fullName evidence="9">Multidrug-efflux transporter</fullName>
    </recommendedName>
</protein>
<organism evidence="11">
    <name type="scientific">marine metagenome</name>
    <dbReference type="NCBI Taxonomy" id="408172"/>
    <lineage>
        <taxon>unclassified sequences</taxon>
        <taxon>metagenomes</taxon>
        <taxon>ecological metagenomes</taxon>
    </lineage>
</organism>
<name>A0A381NB09_9ZZZZ</name>
<feature type="transmembrane region" description="Helical" evidence="10">
    <location>
        <begin position="49"/>
        <end position="76"/>
    </location>
</feature>
<feature type="transmembrane region" description="Helical" evidence="10">
    <location>
        <begin position="417"/>
        <end position="439"/>
    </location>
</feature>
<comment type="subcellular location">
    <subcellularLocation>
        <location evidence="1">Cell membrane</location>
        <topology evidence="1">Multi-pass membrane protein</topology>
    </subcellularLocation>
</comment>
<feature type="transmembrane region" description="Helical" evidence="10">
    <location>
        <begin position="196"/>
        <end position="215"/>
    </location>
</feature>
<feature type="transmembrane region" description="Helical" evidence="10">
    <location>
        <begin position="97"/>
        <end position="116"/>
    </location>
</feature>
<feature type="transmembrane region" description="Helical" evidence="10">
    <location>
        <begin position="284"/>
        <end position="303"/>
    </location>
</feature>
<proteinExistence type="predicted"/>
<dbReference type="GO" id="GO:0042910">
    <property type="term" value="F:xenobiotic transmembrane transporter activity"/>
    <property type="evidence" value="ECO:0007669"/>
    <property type="project" value="InterPro"/>
</dbReference>
<keyword evidence="2" id="KW-0813">Transport</keyword>
<dbReference type="PANTHER" id="PTHR43298">
    <property type="entry name" value="MULTIDRUG RESISTANCE PROTEIN NORM-RELATED"/>
    <property type="match status" value="1"/>
</dbReference>
<keyword evidence="4" id="KW-1003">Cell membrane</keyword>
<evidence type="ECO:0000256" key="1">
    <source>
        <dbReference type="ARBA" id="ARBA00004651"/>
    </source>
</evidence>
<evidence type="ECO:0000256" key="4">
    <source>
        <dbReference type="ARBA" id="ARBA00022475"/>
    </source>
</evidence>
<evidence type="ECO:0000256" key="7">
    <source>
        <dbReference type="ARBA" id="ARBA00023065"/>
    </source>
</evidence>
<feature type="transmembrane region" description="Helical" evidence="10">
    <location>
        <begin position="20"/>
        <end position="43"/>
    </location>
</feature>
<dbReference type="AlphaFoldDB" id="A0A381NB09"/>
<feature type="transmembrane region" description="Helical" evidence="10">
    <location>
        <begin position="388"/>
        <end position="411"/>
    </location>
</feature>
<reference evidence="11" key="1">
    <citation type="submission" date="2018-05" db="EMBL/GenBank/DDBJ databases">
        <authorList>
            <person name="Lanie J.A."/>
            <person name="Ng W.-L."/>
            <person name="Kazmierczak K.M."/>
            <person name="Andrzejewski T.M."/>
            <person name="Davidsen T.M."/>
            <person name="Wayne K.J."/>
            <person name="Tettelin H."/>
            <person name="Glass J.I."/>
            <person name="Rusch D."/>
            <person name="Podicherti R."/>
            <person name="Tsui H.-C.T."/>
            <person name="Winkler M.E."/>
        </authorList>
    </citation>
    <scope>NUCLEOTIDE SEQUENCE</scope>
</reference>
<gene>
    <name evidence="11" type="ORF">METZ01_LOCUS4118</name>
</gene>
<evidence type="ECO:0000256" key="2">
    <source>
        <dbReference type="ARBA" id="ARBA00022448"/>
    </source>
</evidence>
<dbReference type="PANTHER" id="PTHR43298:SF2">
    <property type="entry name" value="FMN_FAD EXPORTER YEEO-RELATED"/>
    <property type="match status" value="1"/>
</dbReference>
<feature type="transmembrane region" description="Helical" evidence="10">
    <location>
        <begin position="169"/>
        <end position="190"/>
    </location>
</feature>
<evidence type="ECO:0000256" key="3">
    <source>
        <dbReference type="ARBA" id="ARBA00022449"/>
    </source>
</evidence>
<accession>A0A381NB09</accession>
<feature type="transmembrane region" description="Helical" evidence="10">
    <location>
        <begin position="324"/>
        <end position="346"/>
    </location>
</feature>
<dbReference type="InterPro" id="IPR048279">
    <property type="entry name" value="MdtK-like"/>
</dbReference>
<evidence type="ECO:0000256" key="5">
    <source>
        <dbReference type="ARBA" id="ARBA00022692"/>
    </source>
</evidence>
<dbReference type="Pfam" id="PF01554">
    <property type="entry name" value="MatE"/>
    <property type="match status" value="2"/>
</dbReference>
<keyword evidence="3" id="KW-0050">Antiport</keyword>
<keyword evidence="6 10" id="KW-1133">Transmembrane helix</keyword>
<dbReference type="GO" id="GO:0005886">
    <property type="term" value="C:plasma membrane"/>
    <property type="evidence" value="ECO:0007669"/>
    <property type="project" value="UniProtKB-SubCell"/>
</dbReference>
<dbReference type="InterPro" id="IPR050222">
    <property type="entry name" value="MATE_MdtK"/>
</dbReference>
<dbReference type="PIRSF" id="PIRSF006603">
    <property type="entry name" value="DinF"/>
    <property type="match status" value="1"/>
</dbReference>
<keyword evidence="8 10" id="KW-0472">Membrane</keyword>
<keyword evidence="7" id="KW-0406">Ion transport</keyword>
<evidence type="ECO:0000256" key="6">
    <source>
        <dbReference type="ARBA" id="ARBA00022989"/>
    </source>
</evidence>
<evidence type="ECO:0000256" key="9">
    <source>
        <dbReference type="ARBA" id="ARBA00031636"/>
    </source>
</evidence>
<evidence type="ECO:0000313" key="11">
    <source>
        <dbReference type="EMBL" id="SUZ51264.1"/>
    </source>
</evidence>
<dbReference type="NCBIfam" id="TIGR00797">
    <property type="entry name" value="matE"/>
    <property type="match status" value="1"/>
</dbReference>
<evidence type="ECO:0000256" key="8">
    <source>
        <dbReference type="ARBA" id="ARBA00023136"/>
    </source>
</evidence>
<keyword evidence="5 10" id="KW-0812">Transmembrane</keyword>
<evidence type="ECO:0000256" key="10">
    <source>
        <dbReference type="SAM" id="Phobius"/>
    </source>
</evidence>
<feature type="transmembrane region" description="Helical" evidence="10">
    <location>
        <begin position="242"/>
        <end position="264"/>
    </location>
</feature>
<feature type="transmembrane region" description="Helical" evidence="10">
    <location>
        <begin position="136"/>
        <end position="157"/>
    </location>
</feature>
<dbReference type="EMBL" id="UINC01000215">
    <property type="protein sequence ID" value="SUZ51264.1"/>
    <property type="molecule type" value="Genomic_DNA"/>
</dbReference>
<dbReference type="GO" id="GO:0015297">
    <property type="term" value="F:antiporter activity"/>
    <property type="evidence" value="ECO:0007669"/>
    <property type="project" value="UniProtKB-KW"/>
</dbReference>
<dbReference type="InterPro" id="IPR002528">
    <property type="entry name" value="MATE_fam"/>
</dbReference>